<sequence length="391" mass="42965">MGVVSRKQSSCIMNLPDEHLYMIFEKLDSNLDRESFGLTCHRFLNIHDSSCKVLDLQHLSWLKNSSSGYIETHSCMIHRLLNRFRQLESLSLTWCEDVTDSGLVLLQKYGLQLRSIDLNSCTRITNVGFSSIASGCPSLSAINLSSSSIGDSGLEILTKSCNSLKKVSLGWCEKITDSGIQSLNQNCRQLRELRITGCSKINGIGSKGCSSTLASLEANCCVFATDLTEVLSGGGLEYLNIAFNDHIMGYGLAAIGSGVAANLKTLNLSGCSFVSDYVIIRISKGCPFLQEWNLASCKNITISGWESIGLYCQSLERIHVNGCLKLCGRGLLALGNGCKHLSVIYINNCPLITPSVIEFFMMQREDVEMKEPPTFLLRFVPGGWTFETLSQ</sequence>
<dbReference type="InterPro" id="IPR001611">
    <property type="entry name" value="Leu-rich_rpt"/>
</dbReference>
<feature type="domain" description="F-box/LRR-repeat protein 15-like leucin rich repeat" evidence="1">
    <location>
        <begin position="149"/>
        <end position="364"/>
    </location>
</feature>
<dbReference type="Pfam" id="PF25372">
    <property type="entry name" value="DUF7885"/>
    <property type="match status" value="1"/>
</dbReference>
<evidence type="ECO:0000313" key="4">
    <source>
        <dbReference type="Proteomes" id="UP000215914"/>
    </source>
</evidence>
<dbReference type="AlphaFoldDB" id="A0A251U748"/>
<accession>A0A251U748</accession>
<dbReference type="PANTHER" id="PTHR13318:SF105">
    <property type="entry name" value="F-BOX_LRR-REPEAT PROTEIN 3"/>
    <property type="match status" value="1"/>
</dbReference>
<evidence type="ECO:0000259" key="1">
    <source>
        <dbReference type="Pfam" id="PF25372"/>
    </source>
</evidence>
<dbReference type="InterPro" id="IPR032675">
    <property type="entry name" value="LRR_dom_sf"/>
</dbReference>
<keyword evidence="4" id="KW-1185">Reference proteome</keyword>
<dbReference type="SUPFAM" id="SSF81383">
    <property type="entry name" value="F-box domain"/>
    <property type="match status" value="1"/>
</dbReference>
<dbReference type="InterPro" id="IPR006553">
    <property type="entry name" value="Leu-rich_rpt_Cys-con_subtyp"/>
</dbReference>
<reference evidence="3" key="2">
    <citation type="submission" date="2017-02" db="EMBL/GenBank/DDBJ databases">
        <title>Sunflower complete genome.</title>
        <authorList>
            <person name="Langlade N."/>
            <person name="Munos S."/>
        </authorList>
    </citation>
    <scope>NUCLEOTIDE SEQUENCE [LARGE SCALE GENOMIC DNA]</scope>
    <source>
        <tissue evidence="3">Leaves</tissue>
    </source>
</reference>
<dbReference type="Pfam" id="PF13516">
    <property type="entry name" value="LRR_6"/>
    <property type="match status" value="1"/>
</dbReference>
<dbReference type="SUPFAM" id="SSF52047">
    <property type="entry name" value="RNI-like"/>
    <property type="match status" value="1"/>
</dbReference>
<name>A0A251U748_HELAN</name>
<organism evidence="3 4">
    <name type="scientific">Helianthus annuus</name>
    <name type="common">Common sunflower</name>
    <dbReference type="NCBI Taxonomy" id="4232"/>
    <lineage>
        <taxon>Eukaryota</taxon>
        <taxon>Viridiplantae</taxon>
        <taxon>Streptophyta</taxon>
        <taxon>Embryophyta</taxon>
        <taxon>Tracheophyta</taxon>
        <taxon>Spermatophyta</taxon>
        <taxon>Magnoliopsida</taxon>
        <taxon>eudicotyledons</taxon>
        <taxon>Gunneridae</taxon>
        <taxon>Pentapetalae</taxon>
        <taxon>asterids</taxon>
        <taxon>campanulids</taxon>
        <taxon>Asterales</taxon>
        <taxon>Asteraceae</taxon>
        <taxon>Asteroideae</taxon>
        <taxon>Heliantheae alliance</taxon>
        <taxon>Heliantheae</taxon>
        <taxon>Helianthus</taxon>
    </lineage>
</organism>
<dbReference type="EMBL" id="CM007897">
    <property type="protein sequence ID" value="OTG19187.1"/>
    <property type="molecule type" value="Genomic_DNA"/>
</dbReference>
<dbReference type="InParanoid" id="A0A251U748"/>
<dbReference type="InterPro" id="IPR057207">
    <property type="entry name" value="FBXL15_LRR"/>
</dbReference>
<dbReference type="Gene3D" id="3.80.10.10">
    <property type="entry name" value="Ribonuclease Inhibitor"/>
    <property type="match status" value="2"/>
</dbReference>
<dbReference type="InterPro" id="IPR036047">
    <property type="entry name" value="F-box-like_dom_sf"/>
</dbReference>
<reference evidence="2 4" key="1">
    <citation type="journal article" date="2017" name="Nature">
        <title>The sunflower genome provides insights into oil metabolism, flowering and Asterid evolution.</title>
        <authorList>
            <person name="Badouin H."/>
            <person name="Gouzy J."/>
            <person name="Grassa C.J."/>
            <person name="Murat F."/>
            <person name="Staton S.E."/>
            <person name="Cottret L."/>
            <person name="Lelandais-Briere C."/>
            <person name="Owens G.L."/>
            <person name="Carrere S."/>
            <person name="Mayjonade B."/>
            <person name="Legrand L."/>
            <person name="Gill N."/>
            <person name="Kane N.C."/>
            <person name="Bowers J.E."/>
            <person name="Hubner S."/>
            <person name="Bellec A."/>
            <person name="Berard A."/>
            <person name="Berges H."/>
            <person name="Blanchet N."/>
            <person name="Boniface M.C."/>
            <person name="Brunel D."/>
            <person name="Catrice O."/>
            <person name="Chaidir N."/>
            <person name="Claudel C."/>
            <person name="Donnadieu C."/>
            <person name="Faraut T."/>
            <person name="Fievet G."/>
            <person name="Helmstetter N."/>
            <person name="King M."/>
            <person name="Knapp S.J."/>
            <person name="Lai Z."/>
            <person name="Le Paslier M.C."/>
            <person name="Lippi Y."/>
            <person name="Lorenzon L."/>
            <person name="Mandel J.R."/>
            <person name="Marage G."/>
            <person name="Marchand G."/>
            <person name="Marquand E."/>
            <person name="Bret-Mestries E."/>
            <person name="Morien E."/>
            <person name="Nambeesan S."/>
            <person name="Nguyen T."/>
            <person name="Pegot-Espagnet P."/>
            <person name="Pouilly N."/>
            <person name="Raftis F."/>
            <person name="Sallet E."/>
            <person name="Schiex T."/>
            <person name="Thomas J."/>
            <person name="Vandecasteele C."/>
            <person name="Vares D."/>
            <person name="Vear F."/>
            <person name="Vautrin S."/>
            <person name="Crespi M."/>
            <person name="Mangin B."/>
            <person name="Burke J.M."/>
            <person name="Salse J."/>
            <person name="Munos S."/>
            <person name="Vincourt P."/>
            <person name="Rieseberg L.H."/>
            <person name="Langlade N.B."/>
        </authorList>
    </citation>
    <scope>NUCLEOTIDE SEQUENCE [LARGE SCALE GENOMIC DNA]</scope>
    <source>
        <strain evidence="4">cv. SF193</strain>
        <tissue evidence="2">Leaves</tissue>
    </source>
</reference>
<protein>
    <submittedName>
        <fullName evidence="2">Leucine-rich repeat domain superfamily, F-box-like domain superfamily</fullName>
    </submittedName>
    <submittedName>
        <fullName evidence="3">Putative F-box domain, Leucine-rich repeat domain, L domain-like protein</fullName>
    </submittedName>
</protein>
<reference evidence="2" key="3">
    <citation type="submission" date="2020-06" db="EMBL/GenBank/DDBJ databases">
        <title>Helianthus annuus Genome sequencing and assembly Release 2.</title>
        <authorList>
            <person name="Gouzy J."/>
            <person name="Langlade N."/>
            <person name="Munos S."/>
        </authorList>
    </citation>
    <scope>NUCLEOTIDE SEQUENCE</scope>
    <source>
        <tissue evidence="2">Leaves</tissue>
    </source>
</reference>
<proteinExistence type="predicted"/>
<dbReference type="SMART" id="SM00367">
    <property type="entry name" value="LRR_CC"/>
    <property type="match status" value="9"/>
</dbReference>
<dbReference type="EMBL" id="MNCJ02000323">
    <property type="protein sequence ID" value="KAF5796116.1"/>
    <property type="molecule type" value="Genomic_DNA"/>
</dbReference>
<dbReference type="OrthoDB" id="1553157at2759"/>
<gene>
    <name evidence="3" type="ORF">HannXRQ_Chr08g0231281</name>
    <name evidence="2" type="ORF">HanXRQr2_Chr08g0347661</name>
</gene>
<dbReference type="Proteomes" id="UP000215914">
    <property type="component" value="Chromosome 8"/>
</dbReference>
<dbReference type="PANTHER" id="PTHR13318">
    <property type="entry name" value="PARTNER OF PAIRED, ISOFORM B-RELATED"/>
    <property type="match status" value="1"/>
</dbReference>
<dbReference type="Gramene" id="mRNA:HanXRQr2_Chr08g0347661">
    <property type="protein sequence ID" value="CDS:HanXRQr2_Chr08g0347661.1"/>
    <property type="gene ID" value="HanXRQr2_Chr08g0347661"/>
</dbReference>
<evidence type="ECO:0000313" key="2">
    <source>
        <dbReference type="EMBL" id="KAF5796116.1"/>
    </source>
</evidence>
<evidence type="ECO:0000313" key="3">
    <source>
        <dbReference type="EMBL" id="OTG19187.1"/>
    </source>
</evidence>